<dbReference type="AlphaFoldDB" id="A0A0G1CA15"/>
<gene>
    <name evidence="2" type="ORF">UV58_C0010G0012</name>
</gene>
<evidence type="ECO:0000313" key="3">
    <source>
        <dbReference type="Proteomes" id="UP000034810"/>
    </source>
</evidence>
<reference evidence="2 3" key="1">
    <citation type="journal article" date="2015" name="Nature">
        <title>rRNA introns, odd ribosomes, and small enigmatic genomes across a large radiation of phyla.</title>
        <authorList>
            <person name="Brown C.T."/>
            <person name="Hug L.A."/>
            <person name="Thomas B.C."/>
            <person name="Sharon I."/>
            <person name="Castelle C.J."/>
            <person name="Singh A."/>
            <person name="Wilkins M.J."/>
            <person name="Williams K.H."/>
            <person name="Banfield J.F."/>
        </authorList>
    </citation>
    <scope>NUCLEOTIDE SEQUENCE [LARGE SCALE GENOMIC DNA]</scope>
</reference>
<protein>
    <submittedName>
        <fullName evidence="2">Uncharacterized protein</fullName>
    </submittedName>
</protein>
<evidence type="ECO:0000313" key="2">
    <source>
        <dbReference type="EMBL" id="KKS82392.1"/>
    </source>
</evidence>
<organism evidence="2 3">
    <name type="scientific">Candidatus Wolfebacteria bacterium GW2011_GWC1_43_10</name>
    <dbReference type="NCBI Taxonomy" id="1619011"/>
    <lineage>
        <taxon>Bacteria</taxon>
        <taxon>Candidatus Wolfeibacteriota</taxon>
    </lineage>
</organism>
<proteinExistence type="predicted"/>
<keyword evidence="1" id="KW-1133">Transmembrane helix</keyword>
<sequence>MGKVRPMDFPPNFVSFLMFLLTILVYVISYVIGYVYRIIPPEGGFVKRAEGTISMLIHQSTNDTNIYVYLPIKFWEGQVNLQPR</sequence>
<accession>A0A0G1CA15</accession>
<dbReference type="Proteomes" id="UP000034810">
    <property type="component" value="Unassembled WGS sequence"/>
</dbReference>
<comment type="caution">
    <text evidence="2">The sequence shown here is derived from an EMBL/GenBank/DDBJ whole genome shotgun (WGS) entry which is preliminary data.</text>
</comment>
<keyword evidence="1" id="KW-0812">Transmembrane</keyword>
<evidence type="ECO:0000256" key="1">
    <source>
        <dbReference type="SAM" id="Phobius"/>
    </source>
</evidence>
<dbReference type="EMBL" id="LCFA01000010">
    <property type="protein sequence ID" value="KKS82392.1"/>
    <property type="molecule type" value="Genomic_DNA"/>
</dbReference>
<feature type="transmembrane region" description="Helical" evidence="1">
    <location>
        <begin position="13"/>
        <end position="39"/>
    </location>
</feature>
<keyword evidence="1" id="KW-0472">Membrane</keyword>
<name>A0A0G1CA15_9BACT</name>